<evidence type="ECO:0000313" key="10">
    <source>
        <dbReference type="Proteomes" id="UP000886523"/>
    </source>
</evidence>
<dbReference type="PANTHER" id="PTHR43756">
    <property type="entry name" value="CHOLINE MONOOXYGENASE, CHLOROPLASTIC"/>
    <property type="match status" value="1"/>
</dbReference>
<dbReference type="GO" id="GO:0019133">
    <property type="term" value="F:choline monooxygenase activity"/>
    <property type="evidence" value="ECO:0007669"/>
    <property type="project" value="UniProtKB-EC"/>
</dbReference>
<evidence type="ECO:0000259" key="8">
    <source>
        <dbReference type="Pfam" id="PF00848"/>
    </source>
</evidence>
<dbReference type="GO" id="GO:0051537">
    <property type="term" value="F:2 iron, 2 sulfur cluster binding"/>
    <property type="evidence" value="ECO:0007669"/>
    <property type="project" value="InterPro"/>
</dbReference>
<evidence type="ECO:0000256" key="4">
    <source>
        <dbReference type="ARBA" id="ARBA00010848"/>
    </source>
</evidence>
<dbReference type="GO" id="GO:0005506">
    <property type="term" value="F:iron ion binding"/>
    <property type="evidence" value="ECO:0007669"/>
    <property type="project" value="InterPro"/>
</dbReference>
<name>A0A9P6E0B0_9AGAM</name>
<evidence type="ECO:0000256" key="1">
    <source>
        <dbReference type="ARBA" id="ARBA00001962"/>
    </source>
</evidence>
<dbReference type="Proteomes" id="UP000886523">
    <property type="component" value="Unassembled WGS sequence"/>
</dbReference>
<dbReference type="Pfam" id="PF00848">
    <property type="entry name" value="Ring_hydroxyl_A"/>
    <property type="match status" value="1"/>
</dbReference>
<protein>
    <recommendedName>
        <fullName evidence="6">Choline monooxygenase, chloroplastic</fullName>
        <ecNumber evidence="5">1.14.15.7</ecNumber>
    </recommendedName>
</protein>
<dbReference type="Gene3D" id="3.90.380.10">
    <property type="entry name" value="Naphthalene 1,2-dioxygenase Alpha Subunit, Chain A, domain 1"/>
    <property type="match status" value="2"/>
</dbReference>
<comment type="catalytic activity">
    <reaction evidence="7">
        <text>choline + 2 reduced [2Fe-2S]-[ferredoxin] + O2 + 2 H(+) = betaine aldehyde hydrate + 2 oxidized [2Fe-2S]-[ferredoxin] + H2O</text>
        <dbReference type="Rhea" id="RHEA:17769"/>
        <dbReference type="Rhea" id="RHEA-COMP:10000"/>
        <dbReference type="Rhea" id="RHEA-COMP:10001"/>
        <dbReference type="ChEBI" id="CHEBI:15354"/>
        <dbReference type="ChEBI" id="CHEBI:15377"/>
        <dbReference type="ChEBI" id="CHEBI:15378"/>
        <dbReference type="ChEBI" id="CHEBI:15379"/>
        <dbReference type="ChEBI" id="CHEBI:15870"/>
        <dbReference type="ChEBI" id="CHEBI:33737"/>
        <dbReference type="ChEBI" id="CHEBI:33738"/>
        <dbReference type="EC" id="1.14.15.7"/>
    </reaction>
</comment>
<dbReference type="EMBL" id="MU128912">
    <property type="protein sequence ID" value="KAF9520357.1"/>
    <property type="molecule type" value="Genomic_DNA"/>
</dbReference>
<comment type="pathway">
    <text evidence="3">Amine and polyamine biosynthesis; betaine biosynthesis via choline pathway; betaine aldehyde from choline (monooxygenase route): step 1/1.</text>
</comment>
<evidence type="ECO:0000256" key="3">
    <source>
        <dbReference type="ARBA" id="ARBA00004866"/>
    </source>
</evidence>
<dbReference type="OrthoDB" id="426882at2759"/>
<reference evidence="9" key="1">
    <citation type="journal article" date="2020" name="Nat. Commun.">
        <title>Large-scale genome sequencing of mycorrhizal fungi provides insights into the early evolution of symbiotic traits.</title>
        <authorList>
            <person name="Miyauchi S."/>
            <person name="Kiss E."/>
            <person name="Kuo A."/>
            <person name="Drula E."/>
            <person name="Kohler A."/>
            <person name="Sanchez-Garcia M."/>
            <person name="Morin E."/>
            <person name="Andreopoulos B."/>
            <person name="Barry K.W."/>
            <person name="Bonito G."/>
            <person name="Buee M."/>
            <person name="Carver A."/>
            <person name="Chen C."/>
            <person name="Cichocki N."/>
            <person name="Clum A."/>
            <person name="Culley D."/>
            <person name="Crous P.W."/>
            <person name="Fauchery L."/>
            <person name="Girlanda M."/>
            <person name="Hayes R.D."/>
            <person name="Keri Z."/>
            <person name="LaButti K."/>
            <person name="Lipzen A."/>
            <person name="Lombard V."/>
            <person name="Magnuson J."/>
            <person name="Maillard F."/>
            <person name="Murat C."/>
            <person name="Nolan M."/>
            <person name="Ohm R.A."/>
            <person name="Pangilinan J."/>
            <person name="Pereira M.F."/>
            <person name="Perotto S."/>
            <person name="Peter M."/>
            <person name="Pfister S."/>
            <person name="Riley R."/>
            <person name="Sitrit Y."/>
            <person name="Stielow J.B."/>
            <person name="Szollosi G."/>
            <person name="Zifcakova L."/>
            <person name="Stursova M."/>
            <person name="Spatafora J.W."/>
            <person name="Tedersoo L."/>
            <person name="Vaario L.M."/>
            <person name="Yamada A."/>
            <person name="Yan M."/>
            <person name="Wang P."/>
            <person name="Xu J."/>
            <person name="Bruns T."/>
            <person name="Baldrian P."/>
            <person name="Vilgalys R."/>
            <person name="Dunand C."/>
            <person name="Henrissat B."/>
            <person name="Grigoriev I.V."/>
            <person name="Hibbett D."/>
            <person name="Nagy L.G."/>
            <person name="Martin F.M."/>
        </authorList>
    </citation>
    <scope>NUCLEOTIDE SEQUENCE</scope>
    <source>
        <strain evidence="9">UP504</strain>
    </source>
</reference>
<evidence type="ECO:0000256" key="5">
    <source>
        <dbReference type="ARBA" id="ARBA00012763"/>
    </source>
</evidence>
<comment type="similarity">
    <text evidence="4">Belongs to the choline monooxygenase family.</text>
</comment>
<dbReference type="CDD" id="cd00680">
    <property type="entry name" value="RHO_alpha_C"/>
    <property type="match status" value="1"/>
</dbReference>
<dbReference type="InterPro" id="IPR001663">
    <property type="entry name" value="Rng_hydr_dOase-A"/>
</dbReference>
<evidence type="ECO:0000313" key="9">
    <source>
        <dbReference type="EMBL" id="KAF9520357.1"/>
    </source>
</evidence>
<accession>A0A9P6E0B0</accession>
<sequence length="196" mass="22163">MNTRIADQTRVGPHIWKTLIDGYQECYHCQIAHPGFAKSLALETYTVAPKTNYARHSVNSRFGPAAVRPGRAPEAETPPSFTFIFPTCGITITDSMWVVPISAVETRMKYDVFKRKTISAEDLRDYITFYEQVEDEDFMLCCATQRNLNTGIYSRGILHPEKEVGLVVAPPSHISNSPSRGFFSFFAFDILERSAR</sequence>
<evidence type="ECO:0000256" key="2">
    <source>
        <dbReference type="ARBA" id="ARBA00002149"/>
    </source>
</evidence>
<dbReference type="SUPFAM" id="SSF55961">
    <property type="entry name" value="Bet v1-like"/>
    <property type="match status" value="1"/>
</dbReference>
<dbReference type="InterPro" id="IPR015879">
    <property type="entry name" value="Ring_hydroxy_dOase_asu_C_dom"/>
</dbReference>
<proteinExistence type="inferred from homology"/>
<evidence type="ECO:0000256" key="7">
    <source>
        <dbReference type="ARBA" id="ARBA00049097"/>
    </source>
</evidence>
<dbReference type="EC" id="1.14.15.7" evidence="5"/>
<keyword evidence="10" id="KW-1185">Reference proteome</keyword>
<comment type="cofactor">
    <cofactor evidence="1">
        <name>Fe cation</name>
        <dbReference type="ChEBI" id="CHEBI:24875"/>
    </cofactor>
</comment>
<evidence type="ECO:0000256" key="6">
    <source>
        <dbReference type="ARBA" id="ARBA00014931"/>
    </source>
</evidence>
<comment type="caution">
    <text evidence="9">The sequence shown here is derived from an EMBL/GenBank/DDBJ whole genome shotgun (WGS) entry which is preliminary data.</text>
</comment>
<dbReference type="PANTHER" id="PTHR43756:SF5">
    <property type="entry name" value="CHOLINE MONOOXYGENASE, CHLOROPLASTIC"/>
    <property type="match status" value="1"/>
</dbReference>
<comment type="function">
    <text evidence="2">Catalyzes the first step of the osmoprotectant glycine betaine synthesis.</text>
</comment>
<dbReference type="AlphaFoldDB" id="A0A9P6E0B0"/>
<feature type="domain" description="Aromatic-ring-hydroxylating dioxygenase alpha subunit C-terminal" evidence="8">
    <location>
        <begin position="16"/>
        <end position="165"/>
    </location>
</feature>
<organism evidence="9 10">
    <name type="scientific">Hydnum rufescens UP504</name>
    <dbReference type="NCBI Taxonomy" id="1448309"/>
    <lineage>
        <taxon>Eukaryota</taxon>
        <taxon>Fungi</taxon>
        <taxon>Dikarya</taxon>
        <taxon>Basidiomycota</taxon>
        <taxon>Agaricomycotina</taxon>
        <taxon>Agaricomycetes</taxon>
        <taxon>Cantharellales</taxon>
        <taxon>Hydnaceae</taxon>
        <taxon>Hydnum</taxon>
    </lineage>
</organism>
<gene>
    <name evidence="9" type="ORF">BS47DRAFT_1387388</name>
</gene>